<accession>A0A0M3JM49</accession>
<keyword evidence="1" id="KW-0175">Coiled coil</keyword>
<reference evidence="4" key="1">
    <citation type="submission" date="2017-02" db="UniProtKB">
        <authorList>
            <consortium name="WormBaseParasite"/>
        </authorList>
    </citation>
    <scope>IDENTIFICATION</scope>
</reference>
<dbReference type="OrthoDB" id="2130750at2759"/>
<keyword evidence="3" id="KW-1185">Reference proteome</keyword>
<evidence type="ECO:0000313" key="2">
    <source>
        <dbReference type="EMBL" id="VDK32284.1"/>
    </source>
</evidence>
<organism evidence="4">
    <name type="scientific">Anisakis simplex</name>
    <name type="common">Herring worm</name>
    <dbReference type="NCBI Taxonomy" id="6269"/>
    <lineage>
        <taxon>Eukaryota</taxon>
        <taxon>Metazoa</taxon>
        <taxon>Ecdysozoa</taxon>
        <taxon>Nematoda</taxon>
        <taxon>Chromadorea</taxon>
        <taxon>Rhabditida</taxon>
        <taxon>Spirurina</taxon>
        <taxon>Ascaridomorpha</taxon>
        <taxon>Ascaridoidea</taxon>
        <taxon>Anisakidae</taxon>
        <taxon>Anisakis</taxon>
        <taxon>Anisakis simplex complex</taxon>
    </lineage>
</organism>
<name>A0A0M3JM49_ANISI</name>
<protein>
    <submittedName>
        <fullName evidence="4">HOOK domain-containing protein</fullName>
    </submittedName>
</protein>
<sequence>MKQLEQQNEKLREALVKMRDMTGQSALEKQEAMKENEELKNEMAQLVKLCEKMKNDAELAEQQANEL</sequence>
<evidence type="ECO:0000313" key="4">
    <source>
        <dbReference type="WBParaSite" id="ASIM_0000873101-mRNA-1"/>
    </source>
</evidence>
<evidence type="ECO:0000313" key="3">
    <source>
        <dbReference type="Proteomes" id="UP000267096"/>
    </source>
</evidence>
<dbReference type="WBParaSite" id="ASIM_0000873101-mRNA-1">
    <property type="protein sequence ID" value="ASIM_0000873101-mRNA-1"/>
    <property type="gene ID" value="ASIM_0000873101"/>
</dbReference>
<dbReference type="EMBL" id="UYRR01023163">
    <property type="protein sequence ID" value="VDK32284.1"/>
    <property type="molecule type" value="Genomic_DNA"/>
</dbReference>
<dbReference type="Proteomes" id="UP000267096">
    <property type="component" value="Unassembled WGS sequence"/>
</dbReference>
<feature type="coiled-coil region" evidence="1">
    <location>
        <begin position="1"/>
        <end position="63"/>
    </location>
</feature>
<reference evidence="2 3" key="2">
    <citation type="submission" date="2018-11" db="EMBL/GenBank/DDBJ databases">
        <authorList>
            <consortium name="Pathogen Informatics"/>
        </authorList>
    </citation>
    <scope>NUCLEOTIDE SEQUENCE [LARGE SCALE GENOMIC DNA]</scope>
</reference>
<evidence type="ECO:0000256" key="1">
    <source>
        <dbReference type="SAM" id="Coils"/>
    </source>
</evidence>
<proteinExistence type="predicted"/>
<gene>
    <name evidence="2" type="ORF">ASIM_LOCUS8485</name>
</gene>
<dbReference type="AlphaFoldDB" id="A0A0M3JM49"/>